<keyword evidence="1" id="KW-0472">Membrane</keyword>
<protein>
    <submittedName>
        <fullName evidence="2">Uncharacterized protein</fullName>
    </submittedName>
</protein>
<sequence length="57" mass="6323">MNILMRARKHGFGVGNRTPLSLLISSSPVASFLLLYRLVSSYQVLHLPLKSLPPMSN</sequence>
<organism evidence="2 3">
    <name type="scientific">Aspergillus fijiensis CBS 313.89</name>
    <dbReference type="NCBI Taxonomy" id="1448319"/>
    <lineage>
        <taxon>Eukaryota</taxon>
        <taxon>Fungi</taxon>
        <taxon>Dikarya</taxon>
        <taxon>Ascomycota</taxon>
        <taxon>Pezizomycotina</taxon>
        <taxon>Eurotiomycetes</taxon>
        <taxon>Eurotiomycetidae</taxon>
        <taxon>Eurotiales</taxon>
        <taxon>Aspergillaceae</taxon>
        <taxon>Aspergillus</taxon>
    </lineage>
</organism>
<dbReference type="Proteomes" id="UP000249789">
    <property type="component" value="Unassembled WGS sequence"/>
</dbReference>
<keyword evidence="1" id="KW-1133">Transmembrane helix</keyword>
<evidence type="ECO:0000256" key="1">
    <source>
        <dbReference type="SAM" id="Phobius"/>
    </source>
</evidence>
<accession>A0A8G1RXG2</accession>
<dbReference type="AlphaFoldDB" id="A0A8G1RXG2"/>
<reference evidence="2 3" key="1">
    <citation type="submission" date="2018-02" db="EMBL/GenBank/DDBJ databases">
        <title>The genomes of Aspergillus section Nigri reveals drivers in fungal speciation.</title>
        <authorList>
            <consortium name="DOE Joint Genome Institute"/>
            <person name="Vesth T.C."/>
            <person name="Nybo J."/>
            <person name="Theobald S."/>
            <person name="Brandl J."/>
            <person name="Frisvad J.C."/>
            <person name="Nielsen K.F."/>
            <person name="Lyhne E.K."/>
            <person name="Kogle M.E."/>
            <person name="Kuo A."/>
            <person name="Riley R."/>
            <person name="Clum A."/>
            <person name="Nolan M."/>
            <person name="Lipzen A."/>
            <person name="Salamov A."/>
            <person name="Henrissat B."/>
            <person name="Wiebenga A."/>
            <person name="De vries R.P."/>
            <person name="Grigoriev I.V."/>
            <person name="Mortensen U.H."/>
            <person name="Andersen M.R."/>
            <person name="Baker S.E."/>
        </authorList>
    </citation>
    <scope>NUCLEOTIDE SEQUENCE [LARGE SCALE GENOMIC DNA]</scope>
    <source>
        <strain evidence="2 3">CBS 313.89</strain>
    </source>
</reference>
<evidence type="ECO:0000313" key="3">
    <source>
        <dbReference type="Proteomes" id="UP000249789"/>
    </source>
</evidence>
<keyword evidence="1" id="KW-0812">Transmembrane</keyword>
<name>A0A8G1RXG2_9EURO</name>
<dbReference type="RefSeq" id="XP_040803341.1">
    <property type="nucleotide sequence ID" value="XM_040942533.1"/>
</dbReference>
<feature type="transmembrane region" description="Helical" evidence="1">
    <location>
        <begin position="20"/>
        <end position="39"/>
    </location>
</feature>
<dbReference type="GeneID" id="63859866"/>
<evidence type="ECO:0000313" key="2">
    <source>
        <dbReference type="EMBL" id="RAK79331.1"/>
    </source>
</evidence>
<keyword evidence="3" id="KW-1185">Reference proteome</keyword>
<dbReference type="EMBL" id="KZ824633">
    <property type="protein sequence ID" value="RAK79331.1"/>
    <property type="molecule type" value="Genomic_DNA"/>
</dbReference>
<dbReference type="VEuPathDB" id="FungiDB:BO72DRAFT_41422"/>
<proteinExistence type="predicted"/>
<gene>
    <name evidence="2" type="ORF">BO72DRAFT_41422</name>
</gene>